<keyword evidence="4" id="KW-0677">Repeat</keyword>
<organism evidence="14">
    <name type="scientific">Ixodes ricinus</name>
    <name type="common">Common tick</name>
    <name type="synonym">Acarus ricinus</name>
    <dbReference type="NCBI Taxonomy" id="34613"/>
    <lineage>
        <taxon>Eukaryota</taxon>
        <taxon>Metazoa</taxon>
        <taxon>Ecdysozoa</taxon>
        <taxon>Arthropoda</taxon>
        <taxon>Chelicerata</taxon>
        <taxon>Arachnida</taxon>
        <taxon>Acari</taxon>
        <taxon>Parasitiformes</taxon>
        <taxon>Ixodida</taxon>
        <taxon>Ixodoidea</taxon>
        <taxon>Ixodidae</taxon>
        <taxon>Ixodinae</taxon>
        <taxon>Ixodes</taxon>
    </lineage>
</organism>
<dbReference type="FunFam" id="3.30.160.60:FF:001235">
    <property type="entry name" value="Si:ch211-119o8.6"/>
    <property type="match status" value="1"/>
</dbReference>
<protein>
    <recommendedName>
        <fullName evidence="13">C2H2-type domain-containing protein</fullName>
    </recommendedName>
</protein>
<dbReference type="GO" id="GO:0003677">
    <property type="term" value="F:DNA binding"/>
    <property type="evidence" value="ECO:0007669"/>
    <property type="project" value="UniProtKB-KW"/>
</dbReference>
<evidence type="ECO:0000256" key="11">
    <source>
        <dbReference type="PROSITE-ProRule" id="PRU00042"/>
    </source>
</evidence>
<dbReference type="SUPFAM" id="SSF57667">
    <property type="entry name" value="beta-beta-alpha zinc fingers"/>
    <property type="match status" value="5"/>
</dbReference>
<sequence length="515" mass="57393">MSGGTQCTTAVLLPPESAISQASHVSCENENNGRLRAQADGLVEIMAVEGSAEAEQRQQKEKATVPVAAAETVAVVAAIVNKGLECPVCGKKFSRKCYVRRHLQVTSCSEKAPPAHSCEVCGNIYTRKDNLLEHMRTHSGEAPRRKKYTCDHCGKTLSGISLYKTHVRTHLGEWPFICDFCNKGFSCATDLKKHRRFHTGEKPYCCAECGARFSLRSALHRHMHIHTGIRPHKCPYCGKEFIQGGGLKAHLFHHTGLNGFKCSVCDKVFNRKARLDMHMKYLHLKVRPHTCEECGKGFTRREDLTRHSVLHSGEKPYQCPTCDKRFSIKTSLKSHMKTHSKEEPRSCNECGRTFIRKDCLLRHIRVRHRDLLESEGSERGLILRTLLAEEDPKDLRSSDGSASPGAGTLASAGGRVLSEQALRENVRELLGLLVDEATLEELGHPDSPVDELMEAIIRQSGHSPVSPGDSGCVDRLRENSKLLFTVVINDHTVKTLFDKKTVDEVVLHLLRLAKS</sequence>
<dbReference type="PROSITE" id="PS50157">
    <property type="entry name" value="ZINC_FINGER_C2H2_2"/>
    <property type="match status" value="10"/>
</dbReference>
<dbReference type="FunFam" id="3.30.160.60:FF:000188">
    <property type="entry name" value="Zinc finger protein 787"/>
    <property type="match status" value="1"/>
</dbReference>
<feature type="domain" description="C2H2-type" evidence="13">
    <location>
        <begin position="116"/>
        <end position="143"/>
    </location>
</feature>
<feature type="domain" description="C2H2-type" evidence="13">
    <location>
        <begin position="84"/>
        <end position="112"/>
    </location>
</feature>
<feature type="domain" description="C2H2-type" evidence="13">
    <location>
        <begin position="232"/>
        <end position="259"/>
    </location>
</feature>
<evidence type="ECO:0000256" key="5">
    <source>
        <dbReference type="ARBA" id="ARBA00022771"/>
    </source>
</evidence>
<dbReference type="AlphaFoldDB" id="A0A131XTJ0"/>
<feature type="domain" description="C2H2-type" evidence="13">
    <location>
        <begin position="289"/>
        <end position="316"/>
    </location>
</feature>
<keyword evidence="8" id="KW-0238">DNA-binding</keyword>
<accession>A0A131XTJ0</accession>
<keyword evidence="5 11" id="KW-0863">Zinc-finger</keyword>
<dbReference type="EMBL" id="GEFM01006271">
    <property type="protein sequence ID" value="JAP69525.1"/>
    <property type="molecule type" value="mRNA"/>
</dbReference>
<evidence type="ECO:0000256" key="9">
    <source>
        <dbReference type="ARBA" id="ARBA00023163"/>
    </source>
</evidence>
<dbReference type="FunFam" id="3.30.160.60:FF:000446">
    <property type="entry name" value="Zinc finger protein"/>
    <property type="match status" value="1"/>
</dbReference>
<feature type="domain" description="C2H2-type" evidence="13">
    <location>
        <begin position="176"/>
        <end position="203"/>
    </location>
</feature>
<dbReference type="InterPro" id="IPR036236">
    <property type="entry name" value="Znf_C2H2_sf"/>
</dbReference>
<dbReference type="FunFam" id="3.30.160.60:FF:000075">
    <property type="entry name" value="Putative zinc finger protein 536"/>
    <property type="match status" value="1"/>
</dbReference>
<dbReference type="SMART" id="SM00355">
    <property type="entry name" value="ZnF_C2H2"/>
    <property type="match status" value="10"/>
</dbReference>
<feature type="region of interest" description="Disordered" evidence="12">
    <location>
        <begin position="392"/>
        <end position="411"/>
    </location>
</feature>
<comment type="subcellular location">
    <subcellularLocation>
        <location evidence="1">Nucleus</location>
    </subcellularLocation>
</comment>
<dbReference type="PANTHER" id="PTHR16515:SF49">
    <property type="entry name" value="GASTRULA ZINC FINGER PROTEIN XLCGF49.1-LIKE-RELATED"/>
    <property type="match status" value="1"/>
</dbReference>
<feature type="domain" description="C2H2-type" evidence="13">
    <location>
        <begin position="345"/>
        <end position="368"/>
    </location>
</feature>
<comment type="similarity">
    <text evidence="2">Belongs to the krueppel C2H2-type zinc-finger protein family.</text>
</comment>
<evidence type="ECO:0000256" key="8">
    <source>
        <dbReference type="ARBA" id="ARBA00023125"/>
    </source>
</evidence>
<feature type="domain" description="C2H2-type" evidence="13">
    <location>
        <begin position="148"/>
        <end position="175"/>
    </location>
</feature>
<keyword evidence="7" id="KW-0805">Transcription regulation</keyword>
<dbReference type="GO" id="GO:0008270">
    <property type="term" value="F:zinc ion binding"/>
    <property type="evidence" value="ECO:0007669"/>
    <property type="project" value="UniProtKB-KW"/>
</dbReference>
<keyword evidence="10" id="KW-0539">Nucleus</keyword>
<evidence type="ECO:0000256" key="6">
    <source>
        <dbReference type="ARBA" id="ARBA00022833"/>
    </source>
</evidence>
<reference evidence="14" key="1">
    <citation type="submission" date="2016-02" db="EMBL/GenBank/DDBJ databases">
        <title>RNAseq analyses of the midgut from blood- or serum-fed Ixodes ricinus ticks.</title>
        <authorList>
            <person name="Perner J."/>
            <person name="Provaznik J."/>
            <person name="Schrenkova J."/>
            <person name="Urbanova V."/>
            <person name="Ribeiro J.M."/>
            <person name="Kopacek P."/>
        </authorList>
    </citation>
    <scope>NUCLEOTIDE SEQUENCE</scope>
    <source>
        <tissue evidence="14">Gut</tissue>
    </source>
</reference>
<dbReference type="InterPro" id="IPR050331">
    <property type="entry name" value="Zinc_finger"/>
</dbReference>
<evidence type="ECO:0000256" key="12">
    <source>
        <dbReference type="SAM" id="MobiDB-lite"/>
    </source>
</evidence>
<evidence type="ECO:0000256" key="4">
    <source>
        <dbReference type="ARBA" id="ARBA00022737"/>
    </source>
</evidence>
<dbReference type="PROSITE" id="PS00028">
    <property type="entry name" value="ZINC_FINGER_C2H2_1"/>
    <property type="match status" value="9"/>
</dbReference>
<proteinExistence type="evidence at transcript level"/>
<dbReference type="GO" id="GO:0005634">
    <property type="term" value="C:nucleus"/>
    <property type="evidence" value="ECO:0007669"/>
    <property type="project" value="UniProtKB-SubCell"/>
</dbReference>
<evidence type="ECO:0000256" key="1">
    <source>
        <dbReference type="ARBA" id="ARBA00004123"/>
    </source>
</evidence>
<evidence type="ECO:0000256" key="2">
    <source>
        <dbReference type="ARBA" id="ARBA00006991"/>
    </source>
</evidence>
<keyword evidence="9" id="KW-0804">Transcription</keyword>
<dbReference type="FunFam" id="3.30.160.60:FF:000557">
    <property type="entry name" value="zinc finger and SCAN domain-containing protein 29"/>
    <property type="match status" value="1"/>
</dbReference>
<evidence type="ECO:0000256" key="3">
    <source>
        <dbReference type="ARBA" id="ARBA00022723"/>
    </source>
</evidence>
<evidence type="ECO:0000256" key="7">
    <source>
        <dbReference type="ARBA" id="ARBA00023015"/>
    </source>
</evidence>
<name>A0A131XTJ0_IXORI</name>
<dbReference type="Gene3D" id="3.30.160.60">
    <property type="entry name" value="Classic Zinc Finger"/>
    <property type="match status" value="9"/>
</dbReference>
<feature type="domain" description="C2H2-type" evidence="13">
    <location>
        <begin position="260"/>
        <end position="288"/>
    </location>
</feature>
<dbReference type="FunFam" id="3.30.160.60:FF:002343">
    <property type="entry name" value="Zinc finger protein 33A"/>
    <property type="match status" value="1"/>
</dbReference>
<keyword evidence="6" id="KW-0862">Zinc</keyword>
<dbReference type="PANTHER" id="PTHR16515">
    <property type="entry name" value="PR DOMAIN ZINC FINGER PROTEIN"/>
    <property type="match status" value="1"/>
</dbReference>
<feature type="domain" description="C2H2-type" evidence="13">
    <location>
        <begin position="204"/>
        <end position="231"/>
    </location>
</feature>
<evidence type="ECO:0000313" key="14">
    <source>
        <dbReference type="EMBL" id="JAP69525.1"/>
    </source>
</evidence>
<evidence type="ECO:0000256" key="10">
    <source>
        <dbReference type="ARBA" id="ARBA00023242"/>
    </source>
</evidence>
<feature type="domain" description="C2H2-type" evidence="13">
    <location>
        <begin position="317"/>
        <end position="344"/>
    </location>
</feature>
<dbReference type="Pfam" id="PF00096">
    <property type="entry name" value="zf-C2H2"/>
    <property type="match status" value="8"/>
</dbReference>
<keyword evidence="3" id="KW-0479">Metal-binding</keyword>
<evidence type="ECO:0000259" key="13">
    <source>
        <dbReference type="PROSITE" id="PS50157"/>
    </source>
</evidence>
<dbReference type="InterPro" id="IPR013087">
    <property type="entry name" value="Znf_C2H2_type"/>
</dbReference>
<dbReference type="GO" id="GO:0006355">
    <property type="term" value="P:regulation of DNA-templated transcription"/>
    <property type="evidence" value="ECO:0007669"/>
    <property type="project" value="UniProtKB-ARBA"/>
</dbReference>